<dbReference type="AlphaFoldDB" id="A0A9W6UMD0"/>
<dbReference type="PROSITE" id="PS51935">
    <property type="entry name" value="NLPC_P60"/>
    <property type="match status" value="1"/>
</dbReference>
<dbReference type="SUPFAM" id="SSF54001">
    <property type="entry name" value="Cysteine proteinases"/>
    <property type="match status" value="1"/>
</dbReference>
<evidence type="ECO:0000259" key="6">
    <source>
        <dbReference type="PROSITE" id="PS51935"/>
    </source>
</evidence>
<evidence type="ECO:0000256" key="2">
    <source>
        <dbReference type="ARBA" id="ARBA00022670"/>
    </source>
</evidence>
<proteinExistence type="inferred from homology"/>
<keyword evidence="2" id="KW-0645">Protease</keyword>
<dbReference type="EMBL" id="BSRX01000005">
    <property type="protein sequence ID" value="GLW53037.1"/>
    <property type="molecule type" value="Genomic_DNA"/>
</dbReference>
<dbReference type="GO" id="GO:0008234">
    <property type="term" value="F:cysteine-type peptidase activity"/>
    <property type="evidence" value="ECO:0007669"/>
    <property type="project" value="UniProtKB-KW"/>
</dbReference>
<comment type="similarity">
    <text evidence="1">Belongs to the peptidase C40 family.</text>
</comment>
<dbReference type="Gene3D" id="3.90.1720.10">
    <property type="entry name" value="endopeptidase domain like (from Nostoc punctiforme)"/>
    <property type="match status" value="1"/>
</dbReference>
<comment type="caution">
    <text evidence="7">The sequence shown here is derived from an EMBL/GenBank/DDBJ whole genome shotgun (WGS) entry which is preliminary data.</text>
</comment>
<feature type="transmembrane region" description="Helical" evidence="5">
    <location>
        <begin position="20"/>
        <end position="40"/>
    </location>
</feature>
<evidence type="ECO:0000313" key="7">
    <source>
        <dbReference type="EMBL" id="GLW53037.1"/>
    </source>
</evidence>
<dbReference type="GO" id="GO:0006508">
    <property type="term" value="P:proteolysis"/>
    <property type="evidence" value="ECO:0007669"/>
    <property type="project" value="UniProtKB-KW"/>
</dbReference>
<evidence type="ECO:0000313" key="8">
    <source>
        <dbReference type="Proteomes" id="UP001165143"/>
    </source>
</evidence>
<keyword evidence="5" id="KW-0472">Membrane</keyword>
<dbReference type="InterPro" id="IPR051202">
    <property type="entry name" value="Peptidase_C40"/>
</dbReference>
<keyword evidence="5" id="KW-0812">Transmembrane</keyword>
<keyword evidence="7" id="KW-0449">Lipoprotein</keyword>
<evidence type="ECO:0000256" key="4">
    <source>
        <dbReference type="ARBA" id="ARBA00022807"/>
    </source>
</evidence>
<evidence type="ECO:0000256" key="3">
    <source>
        <dbReference type="ARBA" id="ARBA00022801"/>
    </source>
</evidence>
<dbReference type="InterPro" id="IPR038765">
    <property type="entry name" value="Papain-like_cys_pep_sf"/>
</dbReference>
<keyword evidence="5" id="KW-1133">Transmembrane helix</keyword>
<protein>
    <submittedName>
        <fullName evidence="7">Lipoprotein</fullName>
    </submittedName>
</protein>
<reference evidence="7" key="1">
    <citation type="submission" date="2023-02" db="EMBL/GenBank/DDBJ databases">
        <title>Kitasatospora phosalacinea NBRC 14362.</title>
        <authorList>
            <person name="Ichikawa N."/>
            <person name="Sato H."/>
            <person name="Tonouchi N."/>
        </authorList>
    </citation>
    <scope>NUCLEOTIDE SEQUENCE</scope>
    <source>
        <strain evidence="7">NBRC 14362</strain>
    </source>
</reference>
<organism evidence="7 8">
    <name type="scientific">Kitasatospora phosalacinea</name>
    <dbReference type="NCBI Taxonomy" id="2065"/>
    <lineage>
        <taxon>Bacteria</taxon>
        <taxon>Bacillati</taxon>
        <taxon>Actinomycetota</taxon>
        <taxon>Actinomycetes</taxon>
        <taxon>Kitasatosporales</taxon>
        <taxon>Streptomycetaceae</taxon>
        <taxon>Kitasatospora</taxon>
    </lineage>
</organism>
<keyword evidence="3" id="KW-0378">Hydrolase</keyword>
<dbReference type="Pfam" id="PF00877">
    <property type="entry name" value="NLPC_P60"/>
    <property type="match status" value="1"/>
</dbReference>
<keyword evidence="4" id="KW-0788">Thiol protease</keyword>
<evidence type="ECO:0000256" key="1">
    <source>
        <dbReference type="ARBA" id="ARBA00007074"/>
    </source>
</evidence>
<dbReference type="PANTHER" id="PTHR47053">
    <property type="entry name" value="MUREIN DD-ENDOPEPTIDASE MEPH-RELATED"/>
    <property type="match status" value="1"/>
</dbReference>
<dbReference type="Proteomes" id="UP001165143">
    <property type="component" value="Unassembled WGS sequence"/>
</dbReference>
<dbReference type="InterPro" id="IPR000064">
    <property type="entry name" value="NLP_P60_dom"/>
</dbReference>
<gene>
    <name evidence="7" type="ORF">Kpho01_10480</name>
</gene>
<sequence>MCIRWRAARAAVLGWLVKKAAQLAVVSVVAPFGVVLGVALTGGAASATTPAIASGSGIGGTGCFAPVAPGDPVADGQQLTTEQINNAQIIYQVSTSLQLPPQAAVVAIATAMQESTLTNLAYGDRDSLGLFQQRPSQGWGTAAQIMDPVYAATSFYAQLVLVPGWESLPVTVAAQTVQRSAYPDAYAKWESMARQLVATFGGAATNCSTGNGAGVGEAITEAVDMPSGFSLPAGTPVQVVTAISFGISKLGMPYQWGGTGNPSYDCSGLLMRAYEAAGITIHRTTFEQVYDGTPIYSANQLKPGDLIFLAGSDGTPTSPGHVGMYLGSNLVLDAPRTGKNIQITTFTGGYWDKEAVAFRRIVPS</sequence>
<dbReference type="OrthoDB" id="5496837at2"/>
<accession>A0A9W6UMD0</accession>
<feature type="domain" description="NlpC/P60" evidence="6">
    <location>
        <begin position="236"/>
        <end position="362"/>
    </location>
</feature>
<evidence type="ECO:0000256" key="5">
    <source>
        <dbReference type="SAM" id="Phobius"/>
    </source>
</evidence>
<dbReference type="PANTHER" id="PTHR47053:SF1">
    <property type="entry name" value="MUREIN DD-ENDOPEPTIDASE MEPH-RELATED"/>
    <property type="match status" value="1"/>
</dbReference>
<name>A0A9W6UMD0_9ACTN</name>
<dbReference type="RefSeq" id="WP_106973859.1">
    <property type="nucleotide sequence ID" value="NZ_BSRX01000005.1"/>
</dbReference>